<evidence type="ECO:0000313" key="2">
    <source>
        <dbReference type="Proteomes" id="UP000078389"/>
    </source>
</evidence>
<protein>
    <submittedName>
        <fullName evidence="1">Cytoplasmic protein</fullName>
    </submittedName>
</protein>
<evidence type="ECO:0000313" key="1">
    <source>
        <dbReference type="EMBL" id="OAM83494.1"/>
    </source>
</evidence>
<proteinExistence type="predicted"/>
<dbReference type="STRING" id="1770058.A3840_01010"/>
<dbReference type="AlphaFoldDB" id="A0A178I446"/>
<accession>A0A178I446</accession>
<dbReference type="EMBL" id="LVVY01000011">
    <property type="protein sequence ID" value="OAM83494.1"/>
    <property type="molecule type" value="Genomic_DNA"/>
</dbReference>
<keyword evidence="2" id="KW-1185">Reference proteome</keyword>
<gene>
    <name evidence="1" type="ORF">A3840_01010</name>
</gene>
<dbReference type="PANTHER" id="PTHR30528">
    <property type="entry name" value="CYTOPLASMIC PROTEIN"/>
    <property type="match status" value="1"/>
</dbReference>
<organism evidence="1 2">
    <name type="scientific">Devosia elaeis</name>
    <dbReference type="NCBI Taxonomy" id="1770058"/>
    <lineage>
        <taxon>Bacteria</taxon>
        <taxon>Pseudomonadati</taxon>
        <taxon>Pseudomonadota</taxon>
        <taxon>Alphaproteobacteria</taxon>
        <taxon>Hyphomicrobiales</taxon>
        <taxon>Devosiaceae</taxon>
        <taxon>Devosia</taxon>
    </lineage>
</organism>
<dbReference type="RefSeq" id="WP_067450564.1">
    <property type="nucleotide sequence ID" value="NZ_LVVY01000011.1"/>
</dbReference>
<dbReference type="PANTHER" id="PTHR30528:SF0">
    <property type="entry name" value="CYTOPLASMIC PROTEIN"/>
    <property type="match status" value="1"/>
</dbReference>
<reference evidence="1 2" key="1">
    <citation type="submission" date="2016-03" db="EMBL/GenBank/DDBJ databases">
        <title>Genome sequencing of Devosia sp. S37.</title>
        <authorList>
            <person name="Mohd Nor M."/>
        </authorList>
    </citation>
    <scope>NUCLEOTIDE SEQUENCE [LARGE SCALE GENOMIC DNA]</scope>
    <source>
        <strain evidence="1 2">S37</strain>
    </source>
</reference>
<sequence>MPKKPATLSAAQARAIWLRAQRLDSAEPFGAGPAAARAAIRHLGYVQIDTINVIERCHHHILFSRIPAYRRGDLTHLQSVEKSIFEYWTHALSYVPVEDLPFFVPAMKAYRDRPSAWFGTVTREEVRAMTRRLKTEGPLSIRDIDDDELVDKNHPWASRKPSKRVLQLMFYQGLVTISARAGMVKTYELIERHFGWEKAARGATERQVTAYLLDRALRSQGLVSLDSICHLNAPAKKAVRALIEARVKRRLLVPVTIAGAEKVPHWAAPEALEPAPAAEGRVHVLSPFDPLIIQRKRLKLFFDYDHLFEAYVPAAKRQYGYFALPILAGDRIVAAVDLKTDRAEGRLLVQKWTWLEEPGAETRAAIDAELGRFEAFQLER</sequence>
<comment type="caution">
    <text evidence="1">The sequence shown here is derived from an EMBL/GenBank/DDBJ whole genome shotgun (WGS) entry which is preliminary data.</text>
</comment>
<name>A0A178I446_9HYPH</name>
<dbReference type="OrthoDB" id="9787207at2"/>
<dbReference type="Pfam" id="PF06224">
    <property type="entry name" value="AlkZ-like"/>
    <property type="match status" value="1"/>
</dbReference>
<dbReference type="InterPro" id="IPR009351">
    <property type="entry name" value="AlkZ-like"/>
</dbReference>
<dbReference type="Proteomes" id="UP000078389">
    <property type="component" value="Unassembled WGS sequence"/>
</dbReference>